<dbReference type="Pfam" id="PF00772">
    <property type="entry name" value="DnaB"/>
    <property type="match status" value="1"/>
</dbReference>
<evidence type="ECO:0000256" key="9">
    <source>
        <dbReference type="ARBA" id="ARBA00023235"/>
    </source>
</evidence>
<comment type="similarity">
    <text evidence="1">Belongs to the helicase family. DnaB subfamily.</text>
</comment>
<dbReference type="SUPFAM" id="SSF52540">
    <property type="entry name" value="P-loop containing nucleoside triphosphate hydrolases"/>
    <property type="match status" value="1"/>
</dbReference>
<dbReference type="EMBL" id="MT144010">
    <property type="protein sequence ID" value="QJA46415.1"/>
    <property type="molecule type" value="Genomic_DNA"/>
</dbReference>
<dbReference type="InterPro" id="IPR027417">
    <property type="entry name" value="P-loop_NTPase"/>
</dbReference>
<dbReference type="EC" id="5.6.2.3" evidence="10"/>
<dbReference type="GO" id="GO:0005829">
    <property type="term" value="C:cytosol"/>
    <property type="evidence" value="ECO:0007669"/>
    <property type="project" value="TreeGrafter"/>
</dbReference>
<evidence type="ECO:0000256" key="8">
    <source>
        <dbReference type="ARBA" id="ARBA00023125"/>
    </source>
</evidence>
<dbReference type="CDD" id="cd00984">
    <property type="entry name" value="DnaB_C"/>
    <property type="match status" value="1"/>
</dbReference>
<evidence type="ECO:0000256" key="11">
    <source>
        <dbReference type="ARBA" id="ARBA00048954"/>
    </source>
</evidence>
<keyword evidence="6 13" id="KW-0347">Helicase</keyword>
<dbReference type="GO" id="GO:1990077">
    <property type="term" value="C:primosome complex"/>
    <property type="evidence" value="ECO:0007669"/>
    <property type="project" value="UniProtKB-KW"/>
</dbReference>
<dbReference type="GO" id="GO:0043139">
    <property type="term" value="F:5'-3' DNA helicase activity"/>
    <property type="evidence" value="ECO:0007669"/>
    <property type="project" value="UniProtKB-EC"/>
</dbReference>
<evidence type="ECO:0000256" key="7">
    <source>
        <dbReference type="ARBA" id="ARBA00022840"/>
    </source>
</evidence>
<keyword evidence="9" id="KW-0413">Isomerase</keyword>
<dbReference type="InterPro" id="IPR036185">
    <property type="entry name" value="DNA_heli_DnaB-like_N_sf"/>
</dbReference>
<dbReference type="GO" id="GO:0005524">
    <property type="term" value="F:ATP binding"/>
    <property type="evidence" value="ECO:0007669"/>
    <property type="project" value="UniProtKB-KW"/>
</dbReference>
<evidence type="ECO:0000256" key="10">
    <source>
        <dbReference type="ARBA" id="ARBA00044969"/>
    </source>
</evidence>
<sequence length="443" mass="49760">MNEKTLPQSIDIEQSVLSTCLHGEAEPVCELITPEIFYKTSHKKIFNIISKLHSDSDPVDMVAVVEKLRSIGILGDVGGPAYIAELFESPVATNIEYYCGILLDKYHARKLIDQCYGAIKQCFDGDVNEAIKTIIESTDEINNEQSNNNKIKPIGEYLPERIDRYEELRASGGVGITGISTGFYKLDKITSGLQPGDLIIVAGRPSMGKTALAWNMACNASGNGLPVVMYSLEQPRSQLIDRTISGETHINSQLFKTGKFNLAEWENIIKASSRINDWPLFVNEKPGMDCGEIVRDIGQMIKKNGAKLAVIDYLQLMKFPKIRRDDAEIGDVTKTLKSTARKYNIPIVLICQLNRKVEERTKAFKRPMMSDLRESGNIEQDADVICFVYRDEYYCEKCRADEDCHSDHKGVAEIIIAKQRNGPTGTVKLTWLNKYTKFENPKN</sequence>
<evidence type="ECO:0000256" key="5">
    <source>
        <dbReference type="ARBA" id="ARBA00022801"/>
    </source>
</evidence>
<dbReference type="GO" id="GO:0003677">
    <property type="term" value="F:DNA binding"/>
    <property type="evidence" value="ECO:0007669"/>
    <property type="project" value="UniProtKB-KW"/>
</dbReference>
<dbReference type="InterPro" id="IPR007692">
    <property type="entry name" value="DNA_helicase_DnaB"/>
</dbReference>
<keyword evidence="2" id="KW-0639">Primosome</keyword>
<feature type="domain" description="SF4 helicase" evidence="12">
    <location>
        <begin position="172"/>
        <end position="443"/>
    </location>
</feature>
<evidence type="ECO:0000259" key="12">
    <source>
        <dbReference type="PROSITE" id="PS51199"/>
    </source>
</evidence>
<evidence type="ECO:0000256" key="1">
    <source>
        <dbReference type="ARBA" id="ARBA00008428"/>
    </source>
</evidence>
<protein>
    <recommendedName>
        <fullName evidence="10">DNA 5'-3' helicase</fullName>
        <ecNumber evidence="10">5.6.2.3</ecNumber>
    </recommendedName>
</protein>
<dbReference type="Pfam" id="PF03796">
    <property type="entry name" value="DnaB_C"/>
    <property type="match status" value="1"/>
</dbReference>
<keyword evidence="5" id="KW-0378">Hydrolase</keyword>
<dbReference type="InterPro" id="IPR007694">
    <property type="entry name" value="DNA_helicase_DnaB-like_C"/>
</dbReference>
<proteinExistence type="inferred from homology"/>
<dbReference type="AlphaFoldDB" id="A0A6H1ZGL7"/>
<dbReference type="PANTHER" id="PTHR30153">
    <property type="entry name" value="REPLICATIVE DNA HELICASE DNAB"/>
    <property type="match status" value="1"/>
</dbReference>
<keyword evidence="3" id="KW-0235">DNA replication</keyword>
<comment type="catalytic activity">
    <reaction evidence="11">
        <text>ATP + H2O = ADP + phosphate + H(+)</text>
        <dbReference type="Rhea" id="RHEA:13065"/>
        <dbReference type="ChEBI" id="CHEBI:15377"/>
        <dbReference type="ChEBI" id="CHEBI:15378"/>
        <dbReference type="ChEBI" id="CHEBI:30616"/>
        <dbReference type="ChEBI" id="CHEBI:43474"/>
        <dbReference type="ChEBI" id="CHEBI:456216"/>
        <dbReference type="EC" id="5.6.2.3"/>
    </reaction>
</comment>
<dbReference type="SUPFAM" id="SSF48024">
    <property type="entry name" value="N-terminal domain of DnaB helicase"/>
    <property type="match status" value="1"/>
</dbReference>
<dbReference type="InterPro" id="IPR016136">
    <property type="entry name" value="DNA_helicase_N/primase_C"/>
</dbReference>
<evidence type="ECO:0000256" key="3">
    <source>
        <dbReference type="ARBA" id="ARBA00022705"/>
    </source>
</evidence>
<keyword evidence="4" id="KW-0547">Nucleotide-binding</keyword>
<dbReference type="GO" id="GO:0016787">
    <property type="term" value="F:hydrolase activity"/>
    <property type="evidence" value="ECO:0007669"/>
    <property type="project" value="UniProtKB-KW"/>
</dbReference>
<evidence type="ECO:0000256" key="2">
    <source>
        <dbReference type="ARBA" id="ARBA00022515"/>
    </source>
</evidence>
<keyword evidence="7" id="KW-0067">ATP-binding</keyword>
<gene>
    <name evidence="13" type="ORF">TM448A00411_0017</name>
    <name evidence="14" type="ORF">TM448B00141_0007</name>
</gene>
<name>A0A6H1ZGL7_9ZZZZ</name>
<evidence type="ECO:0000256" key="6">
    <source>
        <dbReference type="ARBA" id="ARBA00022806"/>
    </source>
</evidence>
<dbReference type="PANTHER" id="PTHR30153:SF2">
    <property type="entry name" value="REPLICATIVE DNA HELICASE"/>
    <property type="match status" value="1"/>
</dbReference>
<keyword evidence="8" id="KW-0238">DNA-binding</keyword>
<dbReference type="NCBIfam" id="TIGR00665">
    <property type="entry name" value="DnaB"/>
    <property type="match status" value="1"/>
</dbReference>
<dbReference type="EMBL" id="MT144592">
    <property type="protein sequence ID" value="QJH93821.1"/>
    <property type="molecule type" value="Genomic_DNA"/>
</dbReference>
<dbReference type="Gene3D" id="3.40.50.300">
    <property type="entry name" value="P-loop containing nucleotide triphosphate hydrolases"/>
    <property type="match status" value="1"/>
</dbReference>
<evidence type="ECO:0000313" key="14">
    <source>
        <dbReference type="EMBL" id="QJH93821.1"/>
    </source>
</evidence>
<dbReference type="InterPro" id="IPR007693">
    <property type="entry name" value="DNA_helicase_DnaB-like_N"/>
</dbReference>
<organism evidence="13">
    <name type="scientific">viral metagenome</name>
    <dbReference type="NCBI Taxonomy" id="1070528"/>
    <lineage>
        <taxon>unclassified sequences</taxon>
        <taxon>metagenomes</taxon>
        <taxon>organismal metagenomes</taxon>
    </lineage>
</organism>
<dbReference type="PROSITE" id="PS51199">
    <property type="entry name" value="SF4_HELICASE"/>
    <property type="match status" value="1"/>
</dbReference>
<dbReference type="Gene3D" id="1.10.860.10">
    <property type="entry name" value="DNAb Helicase, Chain A"/>
    <property type="match status" value="1"/>
</dbReference>
<evidence type="ECO:0000313" key="13">
    <source>
        <dbReference type="EMBL" id="QJA46415.1"/>
    </source>
</evidence>
<evidence type="ECO:0000256" key="4">
    <source>
        <dbReference type="ARBA" id="ARBA00022741"/>
    </source>
</evidence>
<dbReference type="GO" id="GO:0006269">
    <property type="term" value="P:DNA replication, synthesis of primer"/>
    <property type="evidence" value="ECO:0007669"/>
    <property type="project" value="UniProtKB-KW"/>
</dbReference>
<accession>A0A6H1ZGL7</accession>
<reference evidence="13" key="1">
    <citation type="submission" date="2020-03" db="EMBL/GenBank/DDBJ databases">
        <title>The deep terrestrial virosphere.</title>
        <authorList>
            <person name="Holmfeldt K."/>
            <person name="Nilsson E."/>
            <person name="Simone D."/>
            <person name="Lopez-Fernandez M."/>
            <person name="Wu X."/>
            <person name="de Brujin I."/>
            <person name="Lundin D."/>
            <person name="Andersson A."/>
            <person name="Bertilsson S."/>
            <person name="Dopson M."/>
        </authorList>
    </citation>
    <scope>NUCLEOTIDE SEQUENCE</scope>
    <source>
        <strain evidence="13">TM448A00411</strain>
        <strain evidence="14">TM448B00141</strain>
    </source>
</reference>